<feature type="transmembrane region" description="Helical" evidence="1">
    <location>
        <begin position="35"/>
        <end position="54"/>
    </location>
</feature>
<evidence type="ECO:0000313" key="3">
    <source>
        <dbReference type="Proteomes" id="UP001443914"/>
    </source>
</evidence>
<organism evidence="2 3">
    <name type="scientific">Saponaria officinalis</name>
    <name type="common">Common soapwort</name>
    <name type="synonym">Lychnis saponaria</name>
    <dbReference type="NCBI Taxonomy" id="3572"/>
    <lineage>
        <taxon>Eukaryota</taxon>
        <taxon>Viridiplantae</taxon>
        <taxon>Streptophyta</taxon>
        <taxon>Embryophyta</taxon>
        <taxon>Tracheophyta</taxon>
        <taxon>Spermatophyta</taxon>
        <taxon>Magnoliopsida</taxon>
        <taxon>eudicotyledons</taxon>
        <taxon>Gunneridae</taxon>
        <taxon>Pentapetalae</taxon>
        <taxon>Caryophyllales</taxon>
        <taxon>Caryophyllaceae</taxon>
        <taxon>Caryophylleae</taxon>
        <taxon>Saponaria</taxon>
    </lineage>
</organism>
<proteinExistence type="predicted"/>
<evidence type="ECO:0000313" key="2">
    <source>
        <dbReference type="EMBL" id="KAK9724083.1"/>
    </source>
</evidence>
<reference evidence="2" key="1">
    <citation type="submission" date="2024-03" db="EMBL/GenBank/DDBJ databases">
        <title>WGS assembly of Saponaria officinalis var. Norfolk2.</title>
        <authorList>
            <person name="Jenkins J."/>
            <person name="Shu S."/>
            <person name="Grimwood J."/>
            <person name="Barry K."/>
            <person name="Goodstein D."/>
            <person name="Schmutz J."/>
            <person name="Leebens-Mack J."/>
            <person name="Osbourn A."/>
        </authorList>
    </citation>
    <scope>NUCLEOTIDE SEQUENCE [LARGE SCALE GENOMIC DNA]</scope>
    <source>
        <strain evidence="2">JIC</strain>
    </source>
</reference>
<dbReference type="AlphaFoldDB" id="A0AAW1KUQ7"/>
<keyword evidence="1" id="KW-0472">Membrane</keyword>
<keyword evidence="1" id="KW-0812">Transmembrane</keyword>
<dbReference type="Proteomes" id="UP001443914">
    <property type="component" value="Unassembled WGS sequence"/>
</dbReference>
<feature type="transmembrane region" description="Helical" evidence="1">
    <location>
        <begin position="6"/>
        <end position="28"/>
    </location>
</feature>
<name>A0AAW1KUQ7_SAPOF</name>
<comment type="caution">
    <text evidence="2">The sequence shown here is derived from an EMBL/GenBank/DDBJ whole genome shotgun (WGS) entry which is preliminary data.</text>
</comment>
<protein>
    <submittedName>
        <fullName evidence="2">Uncharacterized protein</fullName>
    </submittedName>
</protein>
<keyword evidence="3" id="KW-1185">Reference proteome</keyword>
<keyword evidence="1" id="KW-1133">Transmembrane helix</keyword>
<sequence>MFFEFLGIFFVYLFIALVVYFHLVFVFIRDYCFNLFSSISLLYLFISILTFKQYCFPFYCSNI</sequence>
<gene>
    <name evidence="2" type="ORF">RND81_05G046800</name>
</gene>
<accession>A0AAW1KUQ7</accession>
<dbReference type="EMBL" id="JBDFQZ010000005">
    <property type="protein sequence ID" value="KAK9724083.1"/>
    <property type="molecule type" value="Genomic_DNA"/>
</dbReference>
<evidence type="ECO:0000256" key="1">
    <source>
        <dbReference type="SAM" id="Phobius"/>
    </source>
</evidence>